<feature type="domain" description="CBS" evidence="3">
    <location>
        <begin position="94"/>
        <end position="148"/>
    </location>
</feature>
<dbReference type="EMBL" id="AHJG01000015">
    <property type="protein sequence ID" value="EPA06699.1"/>
    <property type="molecule type" value="Genomic_DNA"/>
</dbReference>
<name>S2EWY5_9ARCH</name>
<sequence length="148" mass="16092">MGFFNKSGKTDKTTGDNLEKTLSTILVKDIMSKKLITASSSTTAHQISKMMEQGIGSVLVKNGSDDMGIITDRDFAIKIVANKHSYDIPIEKIASFPLQTIGSNESVLDAAKQMASKKIRKLAVIENDKVVGIVTSSDLIRQLSKMTQ</sequence>
<protein>
    <submittedName>
        <fullName evidence="4">CBS domain protein</fullName>
    </submittedName>
</protein>
<dbReference type="Proteomes" id="UP000014065">
    <property type="component" value="Unassembled WGS sequence"/>
</dbReference>
<gene>
    <name evidence="4" type="ORF">BG20_I1507</name>
</gene>
<dbReference type="PROSITE" id="PS51371">
    <property type="entry name" value="CBS"/>
    <property type="match status" value="1"/>
</dbReference>
<dbReference type="OrthoDB" id="43333at2157"/>
<dbReference type="RefSeq" id="WP_010189663.1">
    <property type="nucleotide sequence ID" value="NZ_AHJG01000015.1"/>
</dbReference>
<evidence type="ECO:0000313" key="4">
    <source>
        <dbReference type="EMBL" id="EPA06699.1"/>
    </source>
</evidence>
<keyword evidence="5" id="KW-1185">Reference proteome</keyword>
<dbReference type="SUPFAM" id="SSF54631">
    <property type="entry name" value="CBS-domain pair"/>
    <property type="match status" value="1"/>
</dbReference>
<comment type="caution">
    <text evidence="4">The sequence shown here is derived from an EMBL/GenBank/DDBJ whole genome shotgun (WGS) entry which is preliminary data.</text>
</comment>
<dbReference type="Gene3D" id="3.10.580.10">
    <property type="entry name" value="CBS-domain"/>
    <property type="match status" value="1"/>
</dbReference>
<evidence type="ECO:0000259" key="3">
    <source>
        <dbReference type="PROSITE" id="PS51371"/>
    </source>
</evidence>
<keyword evidence="1 2" id="KW-0129">CBS domain</keyword>
<dbReference type="InterPro" id="IPR051257">
    <property type="entry name" value="Diverse_CBS-Domain"/>
</dbReference>
<proteinExistence type="predicted"/>
<organism evidence="4 5">
    <name type="scientific">Candidatus Nitrosarchaeum limnium BG20</name>
    <dbReference type="NCBI Taxonomy" id="859192"/>
    <lineage>
        <taxon>Archaea</taxon>
        <taxon>Nitrososphaerota</taxon>
        <taxon>Nitrososphaeria</taxon>
        <taxon>Nitrosopumilales</taxon>
        <taxon>Nitrosopumilaceae</taxon>
        <taxon>Nitrosarchaeum</taxon>
    </lineage>
</organism>
<evidence type="ECO:0000313" key="5">
    <source>
        <dbReference type="Proteomes" id="UP000014065"/>
    </source>
</evidence>
<dbReference type="PANTHER" id="PTHR43080:SF2">
    <property type="entry name" value="CBS DOMAIN-CONTAINING PROTEIN"/>
    <property type="match status" value="1"/>
</dbReference>
<dbReference type="AlphaFoldDB" id="S2EWY5"/>
<accession>S2EWY5</accession>
<dbReference type="SMART" id="SM00116">
    <property type="entry name" value="CBS"/>
    <property type="match status" value="2"/>
</dbReference>
<evidence type="ECO:0000256" key="1">
    <source>
        <dbReference type="ARBA" id="ARBA00023122"/>
    </source>
</evidence>
<reference evidence="4 5" key="1">
    <citation type="journal article" date="2012" name="J. Bacteriol.">
        <title>Genome Sequence of "Candidatus Nitrosoarchaeum limnia" BG20, a Low-Salinity Ammonia-Oxidizing Archaeon from the San Francisco Bay Estuary.</title>
        <authorList>
            <person name="Mosier A.C."/>
            <person name="Allen E.E."/>
            <person name="Kim M."/>
            <person name="Ferriera S."/>
            <person name="Francis C.A."/>
        </authorList>
    </citation>
    <scope>NUCLEOTIDE SEQUENCE [LARGE SCALE GENOMIC DNA]</scope>
    <source>
        <strain evidence="4 5">BG20</strain>
    </source>
</reference>
<dbReference type="InterPro" id="IPR046342">
    <property type="entry name" value="CBS_dom_sf"/>
</dbReference>
<evidence type="ECO:0000256" key="2">
    <source>
        <dbReference type="PROSITE-ProRule" id="PRU00703"/>
    </source>
</evidence>
<dbReference type="InterPro" id="IPR000644">
    <property type="entry name" value="CBS_dom"/>
</dbReference>
<dbReference type="PANTHER" id="PTHR43080">
    <property type="entry name" value="CBS DOMAIN-CONTAINING PROTEIN CBSX3, MITOCHONDRIAL"/>
    <property type="match status" value="1"/>
</dbReference>
<dbReference type="Pfam" id="PF00571">
    <property type="entry name" value="CBS"/>
    <property type="match status" value="2"/>
</dbReference>